<evidence type="ECO:0000256" key="1">
    <source>
        <dbReference type="ARBA" id="ARBA00007378"/>
    </source>
</evidence>
<reference evidence="3 4" key="1">
    <citation type="submission" date="2016-10" db="EMBL/GenBank/DDBJ databases">
        <authorList>
            <person name="de Groot N.N."/>
        </authorList>
    </citation>
    <scope>NUCLEOTIDE SEQUENCE [LARGE SCALE GENOMIC DNA]</scope>
    <source>
        <strain evidence="3 4">DSM 19182</strain>
    </source>
</reference>
<comment type="similarity">
    <text evidence="1">Belongs to the OsmC/Ohr family.</text>
</comment>
<protein>
    <submittedName>
        <fullName evidence="3">Organic hydroperoxide reductase OsmC/OhrA</fullName>
    </submittedName>
</protein>
<evidence type="ECO:0000313" key="4">
    <source>
        <dbReference type="Proteomes" id="UP000198548"/>
    </source>
</evidence>
<organism evidence="3 4">
    <name type="scientific">Alkalibacterium putridalgicola</name>
    <dbReference type="NCBI Taxonomy" id="426703"/>
    <lineage>
        <taxon>Bacteria</taxon>
        <taxon>Bacillati</taxon>
        <taxon>Bacillota</taxon>
        <taxon>Bacilli</taxon>
        <taxon>Lactobacillales</taxon>
        <taxon>Carnobacteriaceae</taxon>
        <taxon>Alkalibacterium</taxon>
    </lineage>
</organism>
<dbReference type="GO" id="GO:0006979">
    <property type="term" value="P:response to oxidative stress"/>
    <property type="evidence" value="ECO:0007669"/>
    <property type="project" value="InterPro"/>
</dbReference>
<dbReference type="Pfam" id="PF02566">
    <property type="entry name" value="OsmC"/>
    <property type="match status" value="1"/>
</dbReference>
<dbReference type="STRING" id="426703.SAMN04488100_10940"/>
<reference evidence="2 5" key="2">
    <citation type="submission" date="2019-07" db="EMBL/GenBank/DDBJ databases">
        <title>Whole genome shotgun sequence of Alkalibacterium putridalgicola NBRC 103243.</title>
        <authorList>
            <person name="Hosoyama A."/>
            <person name="Uohara A."/>
            <person name="Ohji S."/>
            <person name="Ichikawa N."/>
        </authorList>
    </citation>
    <scope>NUCLEOTIDE SEQUENCE [LARGE SCALE GENOMIC DNA]</scope>
    <source>
        <strain evidence="2 5">NBRC 103243</strain>
    </source>
</reference>
<sequence>MAEYLFEATVHNEDGVDGTAYVEGDDKLSVTVSSPVNSKPGTNPEELFGLALTTCLNATIESLLKARGLTNRSKVTAKIQLRREDSGVGYYFQVYVFAAIEGMELDRADAIVQSADKRCPVAKLTQNASTITLKTVPYEN</sequence>
<dbReference type="Proteomes" id="UP000321425">
    <property type="component" value="Unassembled WGS sequence"/>
</dbReference>
<dbReference type="InterPro" id="IPR019953">
    <property type="entry name" value="OHR"/>
</dbReference>
<name>A0A1H7STU8_9LACT</name>
<evidence type="ECO:0000313" key="3">
    <source>
        <dbReference type="EMBL" id="SEL74947.1"/>
    </source>
</evidence>
<dbReference type="EMBL" id="BJUX01000011">
    <property type="protein sequence ID" value="GEK89169.1"/>
    <property type="molecule type" value="Genomic_DNA"/>
</dbReference>
<dbReference type="Gene3D" id="3.30.300.20">
    <property type="match status" value="1"/>
</dbReference>
<dbReference type="EMBL" id="FOBL01000009">
    <property type="protein sequence ID" value="SEL74947.1"/>
    <property type="molecule type" value="Genomic_DNA"/>
</dbReference>
<dbReference type="InterPro" id="IPR015946">
    <property type="entry name" value="KH_dom-like_a/b"/>
</dbReference>
<evidence type="ECO:0000313" key="5">
    <source>
        <dbReference type="Proteomes" id="UP000321425"/>
    </source>
</evidence>
<proteinExistence type="inferred from homology"/>
<evidence type="ECO:0000313" key="2">
    <source>
        <dbReference type="EMBL" id="GEK89169.1"/>
    </source>
</evidence>
<dbReference type="PANTHER" id="PTHR33797:SF2">
    <property type="entry name" value="ORGANIC HYDROPEROXIDE RESISTANCE PROTEIN-LIKE"/>
    <property type="match status" value="1"/>
</dbReference>
<dbReference type="SUPFAM" id="SSF82784">
    <property type="entry name" value="OsmC-like"/>
    <property type="match status" value="1"/>
</dbReference>
<dbReference type="InterPro" id="IPR003718">
    <property type="entry name" value="OsmC/Ohr_fam"/>
</dbReference>
<dbReference type="Proteomes" id="UP000198548">
    <property type="component" value="Unassembled WGS sequence"/>
</dbReference>
<keyword evidence="5" id="KW-1185">Reference proteome</keyword>
<gene>
    <name evidence="2" type="ORF">APU01nite_12080</name>
    <name evidence="3" type="ORF">SAMN04488100_10940</name>
</gene>
<dbReference type="PANTHER" id="PTHR33797">
    <property type="entry name" value="ORGANIC HYDROPEROXIDE RESISTANCE PROTEIN-LIKE"/>
    <property type="match status" value="1"/>
</dbReference>
<accession>A0A1H7STU8</accession>
<dbReference type="AlphaFoldDB" id="A0A1H7STU8"/>
<dbReference type="InterPro" id="IPR036102">
    <property type="entry name" value="OsmC/Ohrsf"/>
</dbReference>
<dbReference type="RefSeq" id="WP_177165460.1">
    <property type="nucleotide sequence ID" value="NZ_BJUX01000011.1"/>
</dbReference>